<proteinExistence type="predicted"/>
<dbReference type="EMBL" id="WOCE01000017">
    <property type="protein sequence ID" value="KAE9595344.1"/>
    <property type="molecule type" value="Genomic_DNA"/>
</dbReference>
<gene>
    <name evidence="1" type="ORF">Lalb_Chr17g0337791</name>
</gene>
<accession>A0A6A4P4Y6</accession>
<evidence type="ECO:0000313" key="1">
    <source>
        <dbReference type="EMBL" id="KAE9595344.1"/>
    </source>
</evidence>
<protein>
    <submittedName>
        <fullName evidence="1">Uncharacterized protein</fullName>
    </submittedName>
</protein>
<evidence type="ECO:0000313" key="2">
    <source>
        <dbReference type="Proteomes" id="UP000447434"/>
    </source>
</evidence>
<dbReference type="AlphaFoldDB" id="A0A6A4P4Y6"/>
<organism evidence="1 2">
    <name type="scientific">Lupinus albus</name>
    <name type="common">White lupine</name>
    <name type="synonym">Lupinus termis</name>
    <dbReference type="NCBI Taxonomy" id="3870"/>
    <lineage>
        <taxon>Eukaryota</taxon>
        <taxon>Viridiplantae</taxon>
        <taxon>Streptophyta</taxon>
        <taxon>Embryophyta</taxon>
        <taxon>Tracheophyta</taxon>
        <taxon>Spermatophyta</taxon>
        <taxon>Magnoliopsida</taxon>
        <taxon>eudicotyledons</taxon>
        <taxon>Gunneridae</taxon>
        <taxon>Pentapetalae</taxon>
        <taxon>rosids</taxon>
        <taxon>fabids</taxon>
        <taxon>Fabales</taxon>
        <taxon>Fabaceae</taxon>
        <taxon>Papilionoideae</taxon>
        <taxon>50 kb inversion clade</taxon>
        <taxon>genistoids sensu lato</taxon>
        <taxon>core genistoids</taxon>
        <taxon>Genisteae</taxon>
        <taxon>Lupinus</taxon>
    </lineage>
</organism>
<keyword evidence="2" id="KW-1185">Reference proteome</keyword>
<sequence>MIFVFVELLQHQLDLNSELRLQEKSTSMIVTSRCRCYCLQGDHGYIIEISIPLLEV</sequence>
<reference evidence="2" key="1">
    <citation type="journal article" date="2020" name="Nat. Commun.">
        <title>Genome sequence of the cluster root forming white lupin.</title>
        <authorList>
            <person name="Hufnagel B."/>
            <person name="Marques A."/>
            <person name="Soriano A."/>
            <person name="Marques L."/>
            <person name="Divol F."/>
            <person name="Doumas P."/>
            <person name="Sallet E."/>
            <person name="Mancinotti D."/>
            <person name="Carrere S."/>
            <person name="Marande W."/>
            <person name="Arribat S."/>
            <person name="Keller J."/>
            <person name="Huneau C."/>
            <person name="Blein T."/>
            <person name="Aime D."/>
            <person name="Laguerre M."/>
            <person name="Taylor J."/>
            <person name="Schubert V."/>
            <person name="Nelson M."/>
            <person name="Geu-Flores F."/>
            <person name="Crespi M."/>
            <person name="Gallardo-Guerrero K."/>
            <person name="Delaux P.-M."/>
            <person name="Salse J."/>
            <person name="Berges H."/>
            <person name="Guyot R."/>
            <person name="Gouzy J."/>
            <person name="Peret B."/>
        </authorList>
    </citation>
    <scope>NUCLEOTIDE SEQUENCE [LARGE SCALE GENOMIC DNA]</scope>
    <source>
        <strain evidence="2">cv. Amiga</strain>
    </source>
</reference>
<dbReference type="Proteomes" id="UP000447434">
    <property type="component" value="Chromosome 17"/>
</dbReference>
<name>A0A6A4P4Y6_LUPAL</name>
<comment type="caution">
    <text evidence="1">The sequence shown here is derived from an EMBL/GenBank/DDBJ whole genome shotgun (WGS) entry which is preliminary data.</text>
</comment>